<dbReference type="PANTHER" id="PTHR30100">
    <property type="entry name" value="FATTY ACID/PHOSPHOLIPID SYNTHESIS PROTEIN PLSX"/>
    <property type="match status" value="1"/>
</dbReference>
<dbReference type="UniPathway" id="UPA00085"/>
<evidence type="ECO:0000256" key="2">
    <source>
        <dbReference type="ARBA" id="ARBA00022490"/>
    </source>
</evidence>
<reference evidence="11 12" key="1">
    <citation type="journal article" date="2016" name="Nat. Commun.">
        <title>Thousands of microbial genomes shed light on interconnected biogeochemical processes in an aquifer system.</title>
        <authorList>
            <person name="Anantharaman K."/>
            <person name="Brown C.T."/>
            <person name="Hug L.A."/>
            <person name="Sharon I."/>
            <person name="Castelle C.J."/>
            <person name="Probst A.J."/>
            <person name="Thomas B.C."/>
            <person name="Singh A."/>
            <person name="Wilkins M.J."/>
            <person name="Karaoz U."/>
            <person name="Brodie E.L."/>
            <person name="Williams K.H."/>
            <person name="Hubbard S.S."/>
            <person name="Banfield J.F."/>
        </authorList>
    </citation>
    <scope>NUCLEOTIDE SEQUENCE [LARGE SCALE GENOMIC DNA]</scope>
</reference>
<evidence type="ECO:0000256" key="6">
    <source>
        <dbReference type="ARBA" id="ARBA00023209"/>
    </source>
</evidence>
<evidence type="ECO:0000313" key="11">
    <source>
        <dbReference type="EMBL" id="OGF97587.1"/>
    </source>
</evidence>
<dbReference type="Gene3D" id="3.40.718.10">
    <property type="entry name" value="Isopropylmalate Dehydrogenase"/>
    <property type="match status" value="1"/>
</dbReference>
<keyword evidence="11" id="KW-0012">Acyltransferase</keyword>
<evidence type="ECO:0000256" key="5">
    <source>
        <dbReference type="ARBA" id="ARBA00023098"/>
    </source>
</evidence>
<evidence type="ECO:0000256" key="7">
    <source>
        <dbReference type="ARBA" id="ARBA00023264"/>
    </source>
</evidence>
<keyword evidence="7 10" id="KW-1208">Phospholipid metabolism</keyword>
<keyword evidence="5 10" id="KW-0443">Lipid metabolism</keyword>
<evidence type="ECO:0000256" key="4">
    <source>
        <dbReference type="ARBA" id="ARBA00022679"/>
    </source>
</evidence>
<comment type="similarity">
    <text evidence="10">Belongs to the PlsX family.</text>
</comment>
<dbReference type="InterPro" id="IPR012281">
    <property type="entry name" value="Phospholipid_synth_PlsX-like"/>
</dbReference>
<protein>
    <recommendedName>
        <fullName evidence="8 10">Phosphate acyltransferase</fullName>
        <ecNumber evidence="8 10">2.3.1.274</ecNumber>
    </recommendedName>
    <alternativeName>
        <fullName evidence="10">Acyl-ACP phosphotransacylase</fullName>
    </alternativeName>
    <alternativeName>
        <fullName evidence="10">Acyl-[acyl-carrier-protein]--phosphate acyltransferase</fullName>
    </alternativeName>
    <alternativeName>
        <fullName evidence="10">Phosphate-acyl-ACP acyltransferase</fullName>
    </alternativeName>
</protein>
<gene>
    <name evidence="10" type="primary">plsX</name>
    <name evidence="11" type="ORF">A2Z06_00950</name>
</gene>
<keyword evidence="2 10" id="KW-0963">Cytoplasm</keyword>
<dbReference type="SUPFAM" id="SSF53659">
    <property type="entry name" value="Isocitrate/Isopropylmalate dehydrogenase-like"/>
    <property type="match status" value="1"/>
</dbReference>
<evidence type="ECO:0000256" key="1">
    <source>
        <dbReference type="ARBA" id="ARBA00001232"/>
    </source>
</evidence>
<dbReference type="GO" id="GO:0043811">
    <property type="term" value="F:phosphate:acyl-[acyl carrier protein] acyltransferase activity"/>
    <property type="evidence" value="ECO:0007669"/>
    <property type="project" value="UniProtKB-UniRule"/>
</dbReference>
<evidence type="ECO:0000256" key="9">
    <source>
        <dbReference type="ARBA" id="ARBA00046608"/>
    </source>
</evidence>
<comment type="subcellular location">
    <subcellularLocation>
        <location evidence="10">Cytoplasm</location>
    </subcellularLocation>
    <text evidence="10">Associated with the membrane possibly through PlsY.</text>
</comment>
<keyword evidence="6 10" id="KW-0594">Phospholipid biosynthesis</keyword>
<comment type="catalytic activity">
    <reaction evidence="1 10">
        <text>a fatty acyl-[ACP] + phosphate = an acyl phosphate + holo-[ACP]</text>
        <dbReference type="Rhea" id="RHEA:42292"/>
        <dbReference type="Rhea" id="RHEA-COMP:9685"/>
        <dbReference type="Rhea" id="RHEA-COMP:14125"/>
        <dbReference type="ChEBI" id="CHEBI:43474"/>
        <dbReference type="ChEBI" id="CHEBI:59918"/>
        <dbReference type="ChEBI" id="CHEBI:64479"/>
        <dbReference type="ChEBI" id="CHEBI:138651"/>
        <dbReference type="EC" id="2.3.1.274"/>
    </reaction>
</comment>
<dbReference type="NCBIfam" id="TIGR00182">
    <property type="entry name" value="plsX"/>
    <property type="match status" value="1"/>
</dbReference>
<accession>A0A1F5YBP6</accession>
<dbReference type="EC" id="2.3.1.274" evidence="8 10"/>
<comment type="pathway">
    <text evidence="10">Lipid metabolism; phospholipid metabolism.</text>
</comment>
<evidence type="ECO:0000256" key="3">
    <source>
        <dbReference type="ARBA" id="ARBA00022516"/>
    </source>
</evidence>
<proteinExistence type="inferred from homology"/>
<dbReference type="AlphaFoldDB" id="A0A1F5YBP6"/>
<dbReference type="GO" id="GO:0008654">
    <property type="term" value="P:phospholipid biosynthetic process"/>
    <property type="evidence" value="ECO:0007669"/>
    <property type="project" value="UniProtKB-KW"/>
</dbReference>
<dbReference type="EMBL" id="MFIW01000078">
    <property type="protein sequence ID" value="OGF97587.1"/>
    <property type="molecule type" value="Genomic_DNA"/>
</dbReference>
<dbReference type="Pfam" id="PF02504">
    <property type="entry name" value="FA_synthesis"/>
    <property type="match status" value="1"/>
</dbReference>
<keyword evidence="3 10" id="KW-0444">Lipid biosynthesis</keyword>
<dbReference type="GO" id="GO:0006633">
    <property type="term" value="P:fatty acid biosynthetic process"/>
    <property type="evidence" value="ECO:0007669"/>
    <property type="project" value="UniProtKB-UniRule"/>
</dbReference>
<dbReference type="HAMAP" id="MF_00019">
    <property type="entry name" value="PlsX"/>
    <property type="match status" value="1"/>
</dbReference>
<name>A0A1F5YBP6_9BACT</name>
<evidence type="ECO:0000256" key="8">
    <source>
        <dbReference type="ARBA" id="ARBA00024069"/>
    </source>
</evidence>
<organism evidence="11 12">
    <name type="scientific">Candidatus Glassbacteria bacterium RBG_16_58_8</name>
    <dbReference type="NCBI Taxonomy" id="1817866"/>
    <lineage>
        <taxon>Bacteria</taxon>
        <taxon>Candidatus Glassiibacteriota</taxon>
    </lineage>
</organism>
<comment type="caution">
    <text evidence="11">The sequence shown here is derived from an EMBL/GenBank/DDBJ whole genome shotgun (WGS) entry which is preliminary data.</text>
</comment>
<evidence type="ECO:0000313" key="12">
    <source>
        <dbReference type="Proteomes" id="UP000179034"/>
    </source>
</evidence>
<sequence>MRIVLDAMGGDRIPETPIEGAIEAIEVLERDFEIILVGDQERIERELKARTFSDPRLSVIHAPQVIGMSEQPSQALKKKDSSISVGLRHQKEGLADAFISAGNTGAVMAQSLLTLGRIRGISRPAIVTIFPTMKEPCIVLDVGANVDSKPTHLLHFAIMGHVYAQEFLDRPKPKIGLLNIGEEPTKGNELAVAAHALLRESPLNFVGNVEGRDIVRGVADIVVCDGFVGNVILKLSESVITLVMSMIRNATNASLVRRFGALLMKPTFDVLKKNLNYEEYGGAPLLGVDGVSIICHGGSSPKAIRNAIDAARLTIKREINERIRDQLKEFTES</sequence>
<dbReference type="PIRSF" id="PIRSF002465">
    <property type="entry name" value="Phsphlp_syn_PlsX"/>
    <property type="match status" value="1"/>
</dbReference>
<comment type="subunit">
    <text evidence="9 10">Homodimer. Probably interacts with PlsY.</text>
</comment>
<dbReference type="Proteomes" id="UP000179034">
    <property type="component" value="Unassembled WGS sequence"/>
</dbReference>
<evidence type="ECO:0000256" key="10">
    <source>
        <dbReference type="HAMAP-Rule" id="MF_00019"/>
    </source>
</evidence>
<dbReference type="InterPro" id="IPR003664">
    <property type="entry name" value="FA_synthesis"/>
</dbReference>
<comment type="function">
    <text evidence="10">Catalyzes the reversible formation of acyl-phosphate (acyl-PO(4)) from acyl-[acyl-carrier-protein] (acyl-ACP). This enzyme utilizes acyl-ACP as fatty acyl donor, but not acyl-CoA.</text>
</comment>
<keyword evidence="4 10" id="KW-0808">Transferase</keyword>
<dbReference type="GO" id="GO:0005737">
    <property type="term" value="C:cytoplasm"/>
    <property type="evidence" value="ECO:0007669"/>
    <property type="project" value="UniProtKB-SubCell"/>
</dbReference>
<dbReference type="PANTHER" id="PTHR30100:SF1">
    <property type="entry name" value="PHOSPHATE ACYLTRANSFERASE"/>
    <property type="match status" value="1"/>
</dbReference>